<feature type="signal peptide" evidence="1">
    <location>
        <begin position="1"/>
        <end position="25"/>
    </location>
</feature>
<evidence type="ECO:0000313" key="3">
    <source>
        <dbReference type="Proteomes" id="UP000326509"/>
    </source>
</evidence>
<sequence length="407" mass="42952">MIMFSNIKLAIAATFCITLSSIAQVGVNNSDPKSLLDISASSSTTPSSTDGILIPRVSQFPSVSPNSDQDGMMAFLTQDIPGYSRGFHYWDNNLSTPKWVPIGAEEWKPGVNPSGDDLIYALRAKATGTDMVITNDGRIGFGTDDPVERFEFKGPGDNDFQITSANPNPPNFILYNTGGTLESPSALAANGEIGSFIVKTHDGSTIRENGGFRFYMDGIATPGSTPSRFVINTTPQGSTSQQERIVVRNNGNTGISESNPTATLHLRAGGSNAQSAPIKLTSGSILSTPERGALEYDGTNLYFTNNSGTRSVINGSSSSSSSGPSTTSANIYYNVPAQNSVDSWGVYIAGAQLGMSCSCAPETVLPAGLTWSCYISAANTVKVRVSNFTNSTIVPGSIKFNITPILQ</sequence>
<accession>A0A5J4IWW7</accession>
<dbReference type="AlphaFoldDB" id="A0A5J4IWW7"/>
<organism evidence="2 3">
    <name type="scientific">Patiriisocius marinus</name>
    <dbReference type="NCBI Taxonomy" id="1397112"/>
    <lineage>
        <taxon>Bacteria</taxon>
        <taxon>Pseudomonadati</taxon>
        <taxon>Bacteroidota</taxon>
        <taxon>Flavobacteriia</taxon>
        <taxon>Flavobacteriales</taxon>
        <taxon>Flavobacteriaceae</taxon>
        <taxon>Patiriisocius</taxon>
    </lineage>
</organism>
<proteinExistence type="predicted"/>
<dbReference type="Proteomes" id="UP000326509">
    <property type="component" value="Unassembled WGS sequence"/>
</dbReference>
<reference evidence="2 3" key="1">
    <citation type="submission" date="2019-08" db="EMBL/GenBank/DDBJ databases">
        <title>Draft genome sequence of Ulvibacter marinus type strain NBRC 109484.</title>
        <authorList>
            <person name="Kawano K."/>
            <person name="Ushijima N."/>
            <person name="Kihara M."/>
            <person name="Itoh H."/>
        </authorList>
    </citation>
    <scope>NUCLEOTIDE SEQUENCE [LARGE SCALE GENOMIC DNA]</scope>
    <source>
        <strain evidence="2 3">NBRC 109484</strain>
    </source>
</reference>
<keyword evidence="3" id="KW-1185">Reference proteome</keyword>
<keyword evidence="1" id="KW-0732">Signal</keyword>
<evidence type="ECO:0000256" key="1">
    <source>
        <dbReference type="SAM" id="SignalP"/>
    </source>
</evidence>
<comment type="caution">
    <text evidence="2">The sequence shown here is derived from an EMBL/GenBank/DDBJ whole genome shotgun (WGS) entry which is preliminary data.</text>
</comment>
<evidence type="ECO:0000313" key="2">
    <source>
        <dbReference type="EMBL" id="GER59416.1"/>
    </source>
</evidence>
<protein>
    <submittedName>
        <fullName evidence="2">Uncharacterized protein</fullName>
    </submittedName>
</protein>
<feature type="chain" id="PRO_5023928825" evidence="1">
    <location>
        <begin position="26"/>
        <end position="407"/>
    </location>
</feature>
<name>A0A5J4IWW7_9FLAO</name>
<dbReference type="EMBL" id="BKCG01000003">
    <property type="protein sequence ID" value="GER59416.1"/>
    <property type="molecule type" value="Genomic_DNA"/>
</dbReference>
<gene>
    <name evidence="2" type="ORF">ULMA_15240</name>
</gene>